<dbReference type="SUPFAM" id="SSF143120">
    <property type="entry name" value="YefM-like"/>
    <property type="match status" value="1"/>
</dbReference>
<name>A0A938WZY0_9BIFI</name>
<dbReference type="RefSeq" id="WP_204469455.1">
    <property type="nucleotide sequence ID" value="NZ_JACLYU010000015.1"/>
</dbReference>
<comment type="function">
    <text evidence="2">Antitoxin component of a type II toxin-antitoxin (TA) system.</text>
</comment>
<dbReference type="Gene3D" id="3.40.1620.10">
    <property type="entry name" value="YefM-like domain"/>
    <property type="match status" value="1"/>
</dbReference>
<evidence type="ECO:0000313" key="3">
    <source>
        <dbReference type="EMBL" id="MBM6700133.1"/>
    </source>
</evidence>
<keyword evidence="4" id="KW-1185">Reference proteome</keyword>
<reference evidence="3" key="2">
    <citation type="journal article" date="2021" name="Sci. Rep.">
        <title>The distribution of antibiotic resistance genes in chicken gut microbiota commensals.</title>
        <authorList>
            <person name="Juricova H."/>
            <person name="Matiasovicova J."/>
            <person name="Kubasova T."/>
            <person name="Cejkova D."/>
            <person name="Rychlik I."/>
        </authorList>
    </citation>
    <scope>NUCLEOTIDE SEQUENCE</scope>
    <source>
        <strain evidence="3">An836</strain>
    </source>
</reference>
<dbReference type="NCBIfam" id="TIGR01552">
    <property type="entry name" value="phd_fam"/>
    <property type="match status" value="1"/>
</dbReference>
<dbReference type="PANTHER" id="PTHR33713:SF6">
    <property type="entry name" value="ANTITOXIN YEFM"/>
    <property type="match status" value="1"/>
</dbReference>
<evidence type="ECO:0000313" key="4">
    <source>
        <dbReference type="Proteomes" id="UP000718821"/>
    </source>
</evidence>
<sequence>MVTAVAYSNFRQNLRSYMRQVNEDADMLLVTSTNPDDNVVVMSANDYDSLMETLHVAENPYLSDKVLRGLKQVRTGRTIRHDLIEE</sequence>
<protein>
    <recommendedName>
        <fullName evidence="2">Antitoxin</fullName>
    </recommendedName>
</protein>
<organism evidence="3 4">
    <name type="scientific">Bifidobacterium pullorum subsp. saeculare</name>
    <dbReference type="NCBI Taxonomy" id="78257"/>
    <lineage>
        <taxon>Bacteria</taxon>
        <taxon>Bacillati</taxon>
        <taxon>Actinomycetota</taxon>
        <taxon>Actinomycetes</taxon>
        <taxon>Bifidobacteriales</taxon>
        <taxon>Bifidobacteriaceae</taxon>
        <taxon>Bifidobacterium</taxon>
    </lineage>
</organism>
<evidence type="ECO:0000256" key="1">
    <source>
        <dbReference type="ARBA" id="ARBA00009981"/>
    </source>
</evidence>
<dbReference type="InterPro" id="IPR051405">
    <property type="entry name" value="phD/YefM_antitoxin"/>
</dbReference>
<dbReference type="EMBL" id="JACLYU010000015">
    <property type="protein sequence ID" value="MBM6700133.1"/>
    <property type="molecule type" value="Genomic_DNA"/>
</dbReference>
<reference evidence="3" key="1">
    <citation type="submission" date="2020-08" db="EMBL/GenBank/DDBJ databases">
        <authorList>
            <person name="Cejkova D."/>
            <person name="Kubasova T."/>
            <person name="Jahodarova E."/>
            <person name="Rychlik I."/>
        </authorList>
    </citation>
    <scope>NUCLEOTIDE SEQUENCE</scope>
    <source>
        <strain evidence="3">An836</strain>
    </source>
</reference>
<dbReference type="Pfam" id="PF02604">
    <property type="entry name" value="PhdYeFM_antitox"/>
    <property type="match status" value="1"/>
</dbReference>
<dbReference type="Gene3D" id="1.10.1220.170">
    <property type="match status" value="1"/>
</dbReference>
<dbReference type="AlphaFoldDB" id="A0A938WZY0"/>
<comment type="similarity">
    <text evidence="1 2">Belongs to the phD/YefM antitoxin family.</text>
</comment>
<dbReference type="InterPro" id="IPR036165">
    <property type="entry name" value="YefM-like_sf"/>
</dbReference>
<comment type="caution">
    <text evidence="3">The sequence shown here is derived from an EMBL/GenBank/DDBJ whole genome shotgun (WGS) entry which is preliminary data.</text>
</comment>
<dbReference type="PANTHER" id="PTHR33713">
    <property type="entry name" value="ANTITOXIN YAFN-RELATED"/>
    <property type="match status" value="1"/>
</dbReference>
<dbReference type="Proteomes" id="UP000718821">
    <property type="component" value="Unassembled WGS sequence"/>
</dbReference>
<proteinExistence type="inferred from homology"/>
<gene>
    <name evidence="3" type="ORF">H7U32_07460</name>
</gene>
<accession>A0A938WZY0</accession>
<evidence type="ECO:0000256" key="2">
    <source>
        <dbReference type="RuleBase" id="RU362080"/>
    </source>
</evidence>
<dbReference type="InterPro" id="IPR006442">
    <property type="entry name" value="Antitoxin_Phd/YefM"/>
</dbReference>